<dbReference type="Pfam" id="PF05990">
    <property type="entry name" value="DUF900"/>
    <property type="match status" value="1"/>
</dbReference>
<dbReference type="SUPFAM" id="SSF53474">
    <property type="entry name" value="alpha/beta-Hydrolases"/>
    <property type="match status" value="1"/>
</dbReference>
<dbReference type="PIRSF" id="PIRSF033909">
    <property type="entry name" value="UCP033909"/>
    <property type="match status" value="1"/>
</dbReference>
<keyword evidence="1" id="KW-0378">Hydrolase</keyword>
<keyword evidence="2" id="KW-1185">Reference proteome</keyword>
<dbReference type="Gene3D" id="3.40.50.1820">
    <property type="entry name" value="alpha/beta hydrolase"/>
    <property type="match status" value="1"/>
</dbReference>
<gene>
    <name evidence="1" type="ORF">ACFHYO_02000</name>
</gene>
<dbReference type="EMBL" id="JBHMQU010000009">
    <property type="protein sequence ID" value="MFC0810887.1"/>
    <property type="molecule type" value="Genomic_DNA"/>
</dbReference>
<dbReference type="Proteomes" id="UP001589920">
    <property type="component" value="Unassembled WGS sequence"/>
</dbReference>
<organism evidence="1 2">
    <name type="scientific">Paracoccus panacisoli</name>
    <dbReference type="NCBI Taxonomy" id="1510163"/>
    <lineage>
        <taxon>Bacteria</taxon>
        <taxon>Pseudomonadati</taxon>
        <taxon>Pseudomonadota</taxon>
        <taxon>Alphaproteobacteria</taxon>
        <taxon>Rhodobacterales</taxon>
        <taxon>Paracoccaceae</taxon>
        <taxon>Paracoccus</taxon>
    </lineage>
</organism>
<dbReference type="GO" id="GO:0016787">
    <property type="term" value="F:hydrolase activity"/>
    <property type="evidence" value="ECO:0007669"/>
    <property type="project" value="UniProtKB-KW"/>
</dbReference>
<dbReference type="InterPro" id="IPR014586">
    <property type="entry name" value="UCP033909"/>
</dbReference>
<dbReference type="InterPro" id="IPR029058">
    <property type="entry name" value="AB_hydrolase_fold"/>
</dbReference>
<dbReference type="RefSeq" id="WP_394318004.1">
    <property type="nucleotide sequence ID" value="NZ_JBHMQU010000009.1"/>
</dbReference>
<dbReference type="PANTHER" id="PTHR36513:SF1">
    <property type="entry name" value="TRANSMEMBRANE PROTEIN"/>
    <property type="match status" value="1"/>
</dbReference>
<proteinExistence type="predicted"/>
<dbReference type="InterPro" id="IPR010297">
    <property type="entry name" value="DUF900_hydrolase"/>
</dbReference>
<accession>A0ABV6T2J9</accession>
<name>A0ABV6T2J9_9RHOB</name>
<reference evidence="1 2" key="1">
    <citation type="submission" date="2024-09" db="EMBL/GenBank/DDBJ databases">
        <authorList>
            <person name="Sun Q."/>
            <person name="Mori K."/>
        </authorList>
    </citation>
    <scope>NUCLEOTIDE SEQUENCE [LARGE SCALE GENOMIC DNA]</scope>
    <source>
        <strain evidence="1 2">KCTC 42086</strain>
    </source>
</reference>
<dbReference type="PROSITE" id="PS51257">
    <property type="entry name" value="PROKAR_LIPOPROTEIN"/>
    <property type="match status" value="1"/>
</dbReference>
<sequence length="363" mass="38541">MIRPSLLLFCCALAGCAARPDTRTIWPVGAAAPQGETERIFVATTRETAPVPADGFTSVRSPQPHFAEFVVSIPPNHVPGEIEWPEGPTDPQTDFAVASHKRLDGKAFIRGVNAASPNGAGVFVHGYNYNFPESLFRTAQMAADAQISDAPVLFSWPSAATPLGYASDRESVTYSRDALAELLTRLAETSGGKPVTVFGHSMGGWLVMETLRQMRIAGEDEALSRLEVLLAAPDIDVDVFRQQLAVIGKMDTPIVIMVSPDDRALGLSGFAGQRTRVGALDITDPAVQAAAQQGDVVLIDISAVGASSGLNHDRYIKLATAYPALGRETRQGRTFTEAGAFVLSSTGQLLSAPLRIVDAALGQ</sequence>
<protein>
    <submittedName>
        <fullName evidence="1">Alpha/beta hydrolase</fullName>
    </submittedName>
</protein>
<evidence type="ECO:0000313" key="2">
    <source>
        <dbReference type="Proteomes" id="UP001589920"/>
    </source>
</evidence>
<comment type="caution">
    <text evidence="1">The sequence shown here is derived from an EMBL/GenBank/DDBJ whole genome shotgun (WGS) entry which is preliminary data.</text>
</comment>
<evidence type="ECO:0000313" key="1">
    <source>
        <dbReference type="EMBL" id="MFC0810887.1"/>
    </source>
</evidence>
<dbReference type="PANTHER" id="PTHR36513">
    <property type="entry name" value="ABC TRANSMEMBRANE TYPE-1 DOMAIN-CONTAINING PROTEIN"/>
    <property type="match status" value="1"/>
</dbReference>